<dbReference type="Proteomes" id="UP000818029">
    <property type="component" value="Chromosome D10"/>
</dbReference>
<evidence type="ECO:0000313" key="6">
    <source>
        <dbReference type="RefSeq" id="XP_016699559.2"/>
    </source>
</evidence>
<evidence type="ECO:0000256" key="1">
    <source>
        <dbReference type="ARBA" id="ARBA00005814"/>
    </source>
</evidence>
<name>A0A1U8KF16_GOSHI</name>
<keyword evidence="4" id="KW-1185">Reference proteome</keyword>
<dbReference type="RefSeq" id="XP_016699558.2">
    <property type="nucleotide sequence ID" value="XM_016844069.2"/>
</dbReference>
<dbReference type="Gene3D" id="3.40.50.300">
    <property type="entry name" value="P-loop containing nucleotide triphosphate hydrolases"/>
    <property type="match status" value="1"/>
</dbReference>
<evidence type="ECO:0000259" key="3">
    <source>
        <dbReference type="Pfam" id="PF00005"/>
    </source>
</evidence>
<evidence type="ECO:0000313" key="4">
    <source>
        <dbReference type="Proteomes" id="UP000818029"/>
    </source>
</evidence>
<protein>
    <submittedName>
        <fullName evidence="5 6">Uncharacterized protein isoform X1</fullName>
    </submittedName>
</protein>
<dbReference type="SUPFAM" id="SSF52540">
    <property type="entry name" value="P-loop containing nucleoside triphosphate hydrolases"/>
    <property type="match status" value="2"/>
</dbReference>
<feature type="domain" description="ABC transporter" evidence="3">
    <location>
        <begin position="70"/>
        <end position="111"/>
    </location>
</feature>
<accession>A0A1U8KF16</accession>
<dbReference type="PaxDb" id="3635-A0A1U8KF16"/>
<comment type="similarity">
    <text evidence="1">Belongs to the ABC transporter superfamily. ABCG family. Eye pigment precursor importer (TC 3.A.1.204) subfamily.</text>
</comment>
<dbReference type="GeneID" id="107914987"/>
<sequence>MSNCLEILFDLMGDVEIEEVSGGVNGGAEVQQGEEGLGRGRGEGNRMYLVWEELTVALPNFGNGPTRRLLDGVTGCAQPGRIMAIMGSSSSGKSTLLNALASFRLYPSPNLTTTILNIMAAFMSREYKYNRQAFNQKARSMTEKYAKAGAGESSCSYQCTETKVDSTMVLAVDLFEFYVVCFGFVILHTKLFDKLSTHYIFFCICFAS</sequence>
<dbReference type="InterPro" id="IPR027417">
    <property type="entry name" value="P-loop_NTPase"/>
</dbReference>
<dbReference type="PANTHER" id="PTHR48042:SF15">
    <property type="entry name" value="ABC TRANSPORTER G FAMILY MEMBER 13"/>
    <property type="match status" value="1"/>
</dbReference>
<evidence type="ECO:0000256" key="2">
    <source>
        <dbReference type="ARBA" id="ARBA00022448"/>
    </source>
</evidence>
<keyword evidence="2" id="KW-0813">Transport</keyword>
<evidence type="ECO:0000313" key="5">
    <source>
        <dbReference type="RefSeq" id="XP_016699558.2"/>
    </source>
</evidence>
<proteinExistence type="inferred from homology"/>
<dbReference type="GO" id="GO:0016887">
    <property type="term" value="F:ATP hydrolysis activity"/>
    <property type="evidence" value="ECO:0007669"/>
    <property type="project" value="InterPro"/>
</dbReference>
<dbReference type="GO" id="GO:0005524">
    <property type="term" value="F:ATP binding"/>
    <property type="evidence" value="ECO:0007669"/>
    <property type="project" value="InterPro"/>
</dbReference>
<gene>
    <name evidence="5 6" type="primary">LOC107914987</name>
</gene>
<dbReference type="InterPro" id="IPR003439">
    <property type="entry name" value="ABC_transporter-like_ATP-bd"/>
</dbReference>
<dbReference type="PANTHER" id="PTHR48042">
    <property type="entry name" value="ABC TRANSPORTER G FAMILY MEMBER 11"/>
    <property type="match status" value="1"/>
</dbReference>
<dbReference type="RefSeq" id="XP_016699559.2">
    <property type="nucleotide sequence ID" value="XM_016844070.2"/>
</dbReference>
<dbReference type="InterPro" id="IPR052215">
    <property type="entry name" value="Plant_ABCG"/>
</dbReference>
<dbReference type="AlphaFoldDB" id="A0A1U8KF16"/>
<reference evidence="5 6" key="2">
    <citation type="submission" date="2025-05" db="UniProtKB">
        <authorList>
            <consortium name="RefSeq"/>
        </authorList>
    </citation>
    <scope>IDENTIFICATION</scope>
</reference>
<dbReference type="Pfam" id="PF00005">
    <property type="entry name" value="ABC_tran"/>
    <property type="match status" value="1"/>
</dbReference>
<dbReference type="KEGG" id="ghi:107914987"/>
<reference evidence="4" key="1">
    <citation type="journal article" date="2020" name="Nat. Genet.">
        <title>Genomic diversifications of five Gossypium allopolyploid species and their impact on cotton improvement.</title>
        <authorList>
            <person name="Chen Z.J."/>
            <person name="Sreedasyam A."/>
            <person name="Ando A."/>
            <person name="Song Q."/>
            <person name="De Santiago L.M."/>
            <person name="Hulse-Kemp A.M."/>
            <person name="Ding M."/>
            <person name="Ye W."/>
            <person name="Kirkbride R.C."/>
            <person name="Jenkins J."/>
            <person name="Plott C."/>
            <person name="Lovell J."/>
            <person name="Lin Y.M."/>
            <person name="Vaughn R."/>
            <person name="Liu B."/>
            <person name="Simpson S."/>
            <person name="Scheffler B.E."/>
            <person name="Wen L."/>
            <person name="Saski C.A."/>
            <person name="Grover C.E."/>
            <person name="Hu G."/>
            <person name="Conover J.L."/>
            <person name="Carlson J.W."/>
            <person name="Shu S."/>
            <person name="Boston L.B."/>
            <person name="Williams M."/>
            <person name="Peterson D.G."/>
            <person name="McGee K."/>
            <person name="Jones D.C."/>
            <person name="Wendel J.F."/>
            <person name="Stelly D.M."/>
            <person name="Grimwood J."/>
            <person name="Schmutz J."/>
        </authorList>
    </citation>
    <scope>NUCLEOTIDE SEQUENCE [LARGE SCALE GENOMIC DNA]</scope>
    <source>
        <strain evidence="4">cv. TM-1</strain>
    </source>
</reference>
<organism evidence="4 5">
    <name type="scientific">Gossypium hirsutum</name>
    <name type="common">Upland cotton</name>
    <name type="synonym">Gossypium mexicanum</name>
    <dbReference type="NCBI Taxonomy" id="3635"/>
    <lineage>
        <taxon>Eukaryota</taxon>
        <taxon>Viridiplantae</taxon>
        <taxon>Streptophyta</taxon>
        <taxon>Embryophyta</taxon>
        <taxon>Tracheophyta</taxon>
        <taxon>Spermatophyta</taxon>
        <taxon>Magnoliopsida</taxon>
        <taxon>eudicotyledons</taxon>
        <taxon>Gunneridae</taxon>
        <taxon>Pentapetalae</taxon>
        <taxon>rosids</taxon>
        <taxon>malvids</taxon>
        <taxon>Malvales</taxon>
        <taxon>Malvaceae</taxon>
        <taxon>Malvoideae</taxon>
        <taxon>Gossypium</taxon>
    </lineage>
</organism>